<proteinExistence type="predicted"/>
<dbReference type="InterPro" id="IPR011009">
    <property type="entry name" value="Kinase-like_dom_sf"/>
</dbReference>
<evidence type="ECO:0000313" key="2">
    <source>
        <dbReference type="Proteomes" id="UP000609346"/>
    </source>
</evidence>
<dbReference type="Proteomes" id="UP000609346">
    <property type="component" value="Unassembled WGS sequence"/>
</dbReference>
<reference evidence="1 2" key="1">
    <citation type="submission" date="2020-09" db="EMBL/GenBank/DDBJ databases">
        <title>Paenibacillus sp. strain PR3 16S rRNA gene Genome sequencing and assembly.</title>
        <authorList>
            <person name="Kim J."/>
        </authorList>
    </citation>
    <scope>NUCLEOTIDE SEQUENCE [LARGE SCALE GENOMIC DNA]</scope>
    <source>
        <strain evidence="1 2">PR3</strain>
    </source>
</reference>
<evidence type="ECO:0008006" key="3">
    <source>
        <dbReference type="Google" id="ProtNLM"/>
    </source>
</evidence>
<accession>A0ABR8MR48</accession>
<keyword evidence="2" id="KW-1185">Reference proteome</keyword>
<dbReference type="SUPFAM" id="SSF56112">
    <property type="entry name" value="Protein kinase-like (PK-like)"/>
    <property type="match status" value="1"/>
</dbReference>
<gene>
    <name evidence="1" type="ORF">H8B09_01390</name>
</gene>
<protein>
    <recommendedName>
        <fullName evidence="3">Aminoglycoside phosphotransferase</fullName>
    </recommendedName>
</protein>
<dbReference type="EMBL" id="JACXZA010000001">
    <property type="protein sequence ID" value="MBD3917392.1"/>
    <property type="molecule type" value="Genomic_DNA"/>
</dbReference>
<evidence type="ECO:0000313" key="1">
    <source>
        <dbReference type="EMBL" id="MBD3917392.1"/>
    </source>
</evidence>
<sequence length="234" mass="27945">MSRDNVLRSILSEKVDMTPSGFEADQLSPEQFWDCHELFFDKILEIHASDISDMDGYGNLDESCKTQHTTCREYIIGEFAEDQEGYWYNWREMFDTTLLEREFFEHYYQEMMDRIPYCEGWRYLVNDFMFFSNMITDGKSTVGFPDWSYASIGDFLMDFAIMDLHKPYMRIPELLVPYLYKKGIVVPDFKERFLCMGYLKGLFCLRWHASIDDEESCISIMKSMSELKDRIYNL</sequence>
<comment type="caution">
    <text evidence="1">The sequence shown here is derived from an EMBL/GenBank/DDBJ whole genome shotgun (WGS) entry which is preliminary data.</text>
</comment>
<organism evidence="1 2">
    <name type="scientific">Paenibacillus terricola</name>
    <dbReference type="NCBI Taxonomy" id="2763503"/>
    <lineage>
        <taxon>Bacteria</taxon>
        <taxon>Bacillati</taxon>
        <taxon>Bacillota</taxon>
        <taxon>Bacilli</taxon>
        <taxon>Bacillales</taxon>
        <taxon>Paenibacillaceae</taxon>
        <taxon>Paenibacillus</taxon>
    </lineage>
</organism>
<dbReference type="RefSeq" id="WP_191201697.1">
    <property type="nucleotide sequence ID" value="NZ_JACXZA010000001.1"/>
</dbReference>
<name>A0ABR8MR48_9BACL</name>
<dbReference type="Gene3D" id="3.90.1200.10">
    <property type="match status" value="1"/>
</dbReference>